<keyword evidence="3" id="KW-1185">Reference proteome</keyword>
<reference evidence="2 3" key="1">
    <citation type="submission" date="2019-06" db="EMBL/GenBank/DDBJ databases">
        <title>Tsukamurella conjunctivitidis sp. nov., Tsukamurella assacharolytica sp. nov. and Tsukamurella sputae sp. nov. isolated from patients with conjunctivitis, bacteraemia (lymphoma) and respiratory infection (sputum) in Hong Kong.</title>
        <authorList>
            <person name="Teng J.L.L."/>
            <person name="Lee H.H."/>
            <person name="Fong J.Y.H."/>
            <person name="Fok K.M.N."/>
            <person name="Lau S.K.P."/>
            <person name="Woo P.C.Y."/>
        </authorList>
    </citation>
    <scope>NUCLEOTIDE SEQUENCE [LARGE SCALE GENOMIC DNA]</scope>
    <source>
        <strain evidence="2 3">HKU71</strain>
    </source>
</reference>
<keyword evidence="1" id="KW-1133">Transmembrane helix</keyword>
<organism evidence="2 3">
    <name type="scientific">Tsukamurella asaccharolytica</name>
    <dbReference type="NCBI Taxonomy" id="2592067"/>
    <lineage>
        <taxon>Bacteria</taxon>
        <taxon>Bacillati</taxon>
        <taxon>Actinomycetota</taxon>
        <taxon>Actinomycetes</taxon>
        <taxon>Mycobacteriales</taxon>
        <taxon>Tsukamurellaceae</taxon>
        <taxon>Tsukamurella</taxon>
    </lineage>
</organism>
<evidence type="ECO:0000313" key="2">
    <source>
        <dbReference type="EMBL" id="TWS18981.1"/>
    </source>
</evidence>
<dbReference type="EMBL" id="VIGW01000006">
    <property type="protein sequence ID" value="TWS18981.1"/>
    <property type="molecule type" value="Genomic_DNA"/>
</dbReference>
<gene>
    <name evidence="2" type="ORF">FK529_13495</name>
</gene>
<sequence>MGWILNRSASKLVSVVHDEAHDHDEFSVCRTPCRHRDRMRDHSGIIASRKNRDAAAFALLGFILGVVGVVIALVVSDGIPKAPPGWQSVRCVRCNTIQNIPAGDPFKCYQCGLE</sequence>
<proteinExistence type="predicted"/>
<evidence type="ECO:0000313" key="3">
    <source>
        <dbReference type="Proteomes" id="UP000317291"/>
    </source>
</evidence>
<dbReference type="AlphaFoldDB" id="A0A5C5RA48"/>
<comment type="caution">
    <text evidence="2">The sequence shown here is derived from an EMBL/GenBank/DDBJ whole genome shotgun (WGS) entry which is preliminary data.</text>
</comment>
<evidence type="ECO:0000256" key="1">
    <source>
        <dbReference type="SAM" id="Phobius"/>
    </source>
</evidence>
<accession>A0A5C5RA48</accession>
<keyword evidence="1" id="KW-0812">Transmembrane</keyword>
<protein>
    <submittedName>
        <fullName evidence="2">Uncharacterized protein</fullName>
    </submittedName>
</protein>
<dbReference type="OrthoDB" id="3628326at2"/>
<dbReference type="Proteomes" id="UP000317291">
    <property type="component" value="Unassembled WGS sequence"/>
</dbReference>
<dbReference type="RefSeq" id="WP_146561950.1">
    <property type="nucleotide sequence ID" value="NZ_VIGW01000006.1"/>
</dbReference>
<feature type="transmembrane region" description="Helical" evidence="1">
    <location>
        <begin position="54"/>
        <end position="75"/>
    </location>
</feature>
<keyword evidence="1" id="KW-0472">Membrane</keyword>
<name>A0A5C5RA48_9ACTN</name>